<gene>
    <name evidence="1" type="ORF">TM35_000014420</name>
</gene>
<accession>A0A1X0P9S1</accession>
<protein>
    <submittedName>
        <fullName evidence="1">Uncharacterized protein</fullName>
    </submittedName>
</protein>
<dbReference type="Proteomes" id="UP000192257">
    <property type="component" value="Unassembled WGS sequence"/>
</dbReference>
<evidence type="ECO:0000313" key="2">
    <source>
        <dbReference type="Proteomes" id="UP000192257"/>
    </source>
</evidence>
<proteinExistence type="predicted"/>
<name>A0A1X0P9S1_9TRYP</name>
<sequence>MYASEEKDLWDVTYILPNSHRRVVYRMVPLHNINDLIELTCEMAKTCKIRMQCNDLTPTAHVHTKYILPGFHLYHELPNNNNNNNDNIPHGESFLLQPNPASWHSFYQQQGNSKSVLLRIVPCELFTSPHVKRRKGELSLNRLGKKREDDNREISTEEKVGNPSLRVLHSTKVETPSTSSPKLDSHFSKFPPALIQLRRQINRDSSLQNKSPTHLYDGDTLVDVSLATVRIFALRYVLSQIHAFLNEQITASKNKEERIPLLTREGIVYFAAAVVKEWQMKLEFTTAAMNEVWNCIPPLVRNAQFEYLKNILFNIWTQFLEAKENQKKNQEEVKNKEKMKMMGIEKKQSSLHSVNEKNIKTKPSERIALIEEVTYCSSRGPLPLPSGNVEGKQLFLSLLNVNSQVDVKKEFSVTGQVLGVRNPLGLFWWIVESEWNSQTSNDKFQQGEENSVLLPLDVFYNESRLVTFQITSQTFLLIIQAGTLNASRSYRLIAEVCDIHTGEIAVDEVKFSTMG</sequence>
<organism evidence="1 2">
    <name type="scientific">Trypanosoma theileri</name>
    <dbReference type="NCBI Taxonomy" id="67003"/>
    <lineage>
        <taxon>Eukaryota</taxon>
        <taxon>Discoba</taxon>
        <taxon>Euglenozoa</taxon>
        <taxon>Kinetoplastea</taxon>
        <taxon>Metakinetoplastina</taxon>
        <taxon>Trypanosomatida</taxon>
        <taxon>Trypanosomatidae</taxon>
        <taxon>Trypanosoma</taxon>
    </lineage>
</organism>
<reference evidence="1 2" key="1">
    <citation type="submission" date="2017-03" db="EMBL/GenBank/DDBJ databases">
        <title>An alternative strategy for trypanosome survival in the mammalian bloodstream revealed through genome and transcriptome analysis of the ubiquitous bovine parasite Trypanosoma (Megatrypanum) theileri.</title>
        <authorList>
            <person name="Kelly S."/>
            <person name="Ivens A."/>
            <person name="Mott A."/>
            <person name="O'Neill E."/>
            <person name="Emms D."/>
            <person name="Macleod O."/>
            <person name="Voorheis P."/>
            <person name="Matthews J."/>
            <person name="Matthews K."/>
            <person name="Carrington M."/>
        </authorList>
    </citation>
    <scope>NUCLEOTIDE SEQUENCE [LARGE SCALE GENOMIC DNA]</scope>
    <source>
        <strain evidence="1">Edinburgh</strain>
    </source>
</reference>
<dbReference type="VEuPathDB" id="TriTrypDB:TM35_000014420"/>
<comment type="caution">
    <text evidence="1">The sequence shown here is derived from an EMBL/GenBank/DDBJ whole genome shotgun (WGS) entry which is preliminary data.</text>
</comment>
<keyword evidence="2" id="KW-1185">Reference proteome</keyword>
<dbReference type="EMBL" id="NBCO01000001">
    <property type="protein sequence ID" value="ORC93565.1"/>
    <property type="molecule type" value="Genomic_DNA"/>
</dbReference>
<evidence type="ECO:0000313" key="1">
    <source>
        <dbReference type="EMBL" id="ORC93565.1"/>
    </source>
</evidence>
<dbReference type="OrthoDB" id="245720at2759"/>
<dbReference type="GeneID" id="39980903"/>
<dbReference type="AlphaFoldDB" id="A0A1X0P9S1"/>
<dbReference type="RefSeq" id="XP_028887631.1">
    <property type="nucleotide sequence ID" value="XM_029021123.1"/>
</dbReference>